<feature type="signal peptide" evidence="1">
    <location>
        <begin position="1"/>
        <end position="23"/>
    </location>
</feature>
<gene>
    <name evidence="2" type="ORF">HIJ39_14625</name>
</gene>
<name>A0A7Y0L5A1_9FIRM</name>
<evidence type="ECO:0000256" key="1">
    <source>
        <dbReference type="SAM" id="SignalP"/>
    </source>
</evidence>
<dbReference type="EMBL" id="JABBVZ010000057">
    <property type="protein sequence ID" value="NMP23577.1"/>
    <property type="molecule type" value="Genomic_DNA"/>
</dbReference>
<evidence type="ECO:0000313" key="2">
    <source>
        <dbReference type="EMBL" id="NMP23577.1"/>
    </source>
</evidence>
<dbReference type="AlphaFoldDB" id="A0A7Y0L5A1"/>
<comment type="caution">
    <text evidence="2">The sequence shown here is derived from an EMBL/GenBank/DDBJ whole genome shotgun (WGS) entry which is preliminary data.</text>
</comment>
<keyword evidence="1" id="KW-0732">Signal</keyword>
<keyword evidence="3" id="KW-1185">Reference proteome</keyword>
<organism evidence="2 3">
    <name type="scientific">Sulfobacillus harzensis</name>
    <dbReference type="NCBI Taxonomy" id="2729629"/>
    <lineage>
        <taxon>Bacteria</taxon>
        <taxon>Bacillati</taxon>
        <taxon>Bacillota</taxon>
        <taxon>Clostridia</taxon>
        <taxon>Eubacteriales</taxon>
        <taxon>Clostridiales Family XVII. Incertae Sedis</taxon>
        <taxon>Sulfobacillus</taxon>
    </lineage>
</organism>
<protein>
    <recommendedName>
        <fullName evidence="4">SHOCT domain-containing protein</fullName>
    </recommendedName>
</protein>
<evidence type="ECO:0008006" key="4">
    <source>
        <dbReference type="Google" id="ProtNLM"/>
    </source>
</evidence>
<accession>A0A7Y0L5A1</accession>
<dbReference type="Proteomes" id="UP000533476">
    <property type="component" value="Unassembled WGS sequence"/>
</dbReference>
<feature type="chain" id="PRO_5031062976" description="SHOCT domain-containing protein" evidence="1">
    <location>
        <begin position="24"/>
        <end position="273"/>
    </location>
</feature>
<dbReference type="RefSeq" id="WP_169100983.1">
    <property type="nucleotide sequence ID" value="NZ_JABBVZ010000057.1"/>
</dbReference>
<evidence type="ECO:0000313" key="3">
    <source>
        <dbReference type="Proteomes" id="UP000533476"/>
    </source>
</evidence>
<proteinExistence type="predicted"/>
<reference evidence="2 3" key="1">
    <citation type="submission" date="2020-04" db="EMBL/GenBank/DDBJ databases">
        <authorList>
            <person name="Zhang R."/>
            <person name="Schippers A."/>
        </authorList>
    </citation>
    <scope>NUCLEOTIDE SEQUENCE [LARGE SCALE GENOMIC DNA]</scope>
    <source>
        <strain evidence="2 3">DSM 109850</strain>
    </source>
</reference>
<sequence length="273" mass="29532">MRRWLMGIAVMGGLLGLSPMAHAETTPSGPILMEMVVLIPHGHRLAIFQQMVLKSRTPADIGLLPGHGGIEIIGGKRLTSANRTVEVVPQGRHLALRYSVPWNGQSISLSIFNPSEVRALLLLTPPRVGLPPILNPALQSLGQGRLPGVPNSPVFQEYGTTAVHAGQSLTLVLERNHGASTDALYTGSGNYPWAGRLAEWGLGILALGGLWLALNWRRVPRHAASGDMRFRMLAELAAIRSAFRRGEISEEGYQTQRSEIVRLLKDSQGASDV</sequence>